<dbReference type="InterPro" id="IPR045192">
    <property type="entry name" value="AP180-like"/>
</dbReference>
<keyword evidence="1" id="KW-0472">Membrane</keyword>
<dbReference type="Gene3D" id="1.25.40.90">
    <property type="match status" value="1"/>
</dbReference>
<comment type="caution">
    <text evidence="1">Lacks conserved residue(s) required for the propagation of feature annotation.</text>
</comment>
<feature type="region of interest" description="Disordered" evidence="2">
    <location>
        <begin position="292"/>
        <end position="335"/>
    </location>
</feature>
<feature type="compositionally biased region" description="Acidic residues" evidence="2">
    <location>
        <begin position="299"/>
        <end position="315"/>
    </location>
</feature>
<feature type="domain" description="ENTH" evidence="3">
    <location>
        <begin position="13"/>
        <end position="152"/>
    </location>
</feature>
<dbReference type="Pfam" id="PF07651">
    <property type="entry name" value="ANTH"/>
    <property type="match status" value="1"/>
</dbReference>
<feature type="compositionally biased region" description="Polar residues" evidence="2">
    <location>
        <begin position="447"/>
        <end position="458"/>
    </location>
</feature>
<dbReference type="GO" id="GO:0005545">
    <property type="term" value="F:1-phosphatidylinositol binding"/>
    <property type="evidence" value="ECO:0007669"/>
    <property type="project" value="InterPro"/>
</dbReference>
<name>A0AAD2DC34_EUPCR</name>
<dbReference type="EMBL" id="CAMPGE010029720">
    <property type="protein sequence ID" value="CAI2387203.1"/>
    <property type="molecule type" value="Genomic_DNA"/>
</dbReference>
<feature type="compositionally biased region" description="Acidic residues" evidence="2">
    <location>
        <begin position="323"/>
        <end position="335"/>
    </location>
</feature>
<proteinExistence type="predicted"/>
<feature type="transmembrane region" description="Helical" evidence="1">
    <location>
        <begin position="203"/>
        <end position="221"/>
    </location>
</feature>
<comment type="caution">
    <text evidence="4">The sequence shown here is derived from an EMBL/GenBank/DDBJ whole genome shotgun (WGS) entry which is preliminary data.</text>
</comment>
<accession>A0AAD2DC34</accession>
<feature type="region of interest" description="Disordered" evidence="2">
    <location>
        <begin position="613"/>
        <end position="645"/>
    </location>
</feature>
<dbReference type="PROSITE" id="PS50942">
    <property type="entry name" value="ENTH"/>
    <property type="match status" value="1"/>
</dbReference>
<feature type="region of interest" description="Disordered" evidence="2">
    <location>
        <begin position="347"/>
        <end position="497"/>
    </location>
</feature>
<dbReference type="PANTHER" id="PTHR22951">
    <property type="entry name" value="CLATHRIN ASSEMBLY PROTEIN"/>
    <property type="match status" value="1"/>
</dbReference>
<feature type="compositionally biased region" description="Polar residues" evidence="2">
    <location>
        <begin position="630"/>
        <end position="645"/>
    </location>
</feature>
<dbReference type="InterPro" id="IPR008942">
    <property type="entry name" value="ENTH_VHS"/>
</dbReference>
<evidence type="ECO:0000313" key="4">
    <source>
        <dbReference type="EMBL" id="CAI2387203.1"/>
    </source>
</evidence>
<dbReference type="Gene3D" id="1.20.58.150">
    <property type="entry name" value="ANTH domain"/>
    <property type="match status" value="1"/>
</dbReference>
<evidence type="ECO:0000313" key="5">
    <source>
        <dbReference type="Proteomes" id="UP001295684"/>
    </source>
</evidence>
<dbReference type="InterPro" id="IPR014712">
    <property type="entry name" value="ANTH_dom_sf"/>
</dbReference>
<dbReference type="AlphaFoldDB" id="A0AAD2DC34"/>
<keyword evidence="1" id="KW-0812">Transmembrane</keyword>
<protein>
    <recommendedName>
        <fullName evidence="3">ENTH domain-containing protein</fullName>
    </recommendedName>
</protein>
<sequence>MKGGFNKMFRNFAAMKGKTEFDKRMIKGTYGHDTKEPKEKHVRYLMACLKGAHSEVSASQALMKLLQRFIENTENWTVNLKVFIILHRCLQDFDLSQAVAQELGEKSDILTYYKKKPNDNTYEGKMKLLISQLYCAYLKFLIKFMRKSKVLSIRISEVTRQIKKMKNKDLFATYESFDNMITQIIQMFENNDFCRKYRAHQNFIYMVFLDLVKIYNVFYIMTMETLDRYKKMSSAEMNKALILYKNFCSFTDTLKKEANTIPMLFGFSFKEPNYYKPDPKKERAMKNALKDKEAGGDGFVDDDDDFAEEMPDFEDQEKGEFDEYKEEDEEDSDDDYQFDILGDIKKQEQMASVSGGKISRKSTGMNKKDKIQIDDFNTAALDDLLGGEAPPPKRSETMVSSSKNEEEWDPFANKDSNVYNDSNQAHSTQQPRGSDGNIFGDEDNDMWSGNQPTSSEPISKQDQKQALEDILGGDDFGGSSGQTPADSTGGGSDFNMLKNLYNTATAPQNQTSMGGAQPGYYNTSMGAGSGGYTDNSMGYNNMGGGYGGGGYQQYNTGGMSGGYGGQQQYSTGYGGGYNDGSSGYNNYGGQQQYNTGYGGGGYGVGGGYGTGGYQENPQYTGTGGGYGTSAPATQSNQDNNFDPFA</sequence>
<dbReference type="Proteomes" id="UP001295684">
    <property type="component" value="Unassembled WGS sequence"/>
</dbReference>
<evidence type="ECO:0000259" key="3">
    <source>
        <dbReference type="PROSITE" id="PS50942"/>
    </source>
</evidence>
<dbReference type="SUPFAM" id="SSF48464">
    <property type="entry name" value="ENTH/VHS domain"/>
    <property type="match status" value="1"/>
</dbReference>
<keyword evidence="5" id="KW-1185">Reference proteome</keyword>
<dbReference type="GO" id="GO:0048268">
    <property type="term" value="P:clathrin coat assembly"/>
    <property type="evidence" value="ECO:0007669"/>
    <property type="project" value="InterPro"/>
</dbReference>
<feature type="compositionally biased region" description="Polar residues" evidence="2">
    <location>
        <begin position="414"/>
        <end position="432"/>
    </location>
</feature>
<dbReference type="GO" id="GO:0072583">
    <property type="term" value="P:clathrin-dependent endocytosis"/>
    <property type="evidence" value="ECO:0007669"/>
    <property type="project" value="InterPro"/>
</dbReference>
<evidence type="ECO:0000256" key="1">
    <source>
        <dbReference type="PROSITE-ProRule" id="PRU00243"/>
    </source>
</evidence>
<dbReference type="InterPro" id="IPR011417">
    <property type="entry name" value="ANTH_dom"/>
</dbReference>
<organism evidence="4 5">
    <name type="scientific">Euplotes crassus</name>
    <dbReference type="NCBI Taxonomy" id="5936"/>
    <lineage>
        <taxon>Eukaryota</taxon>
        <taxon>Sar</taxon>
        <taxon>Alveolata</taxon>
        <taxon>Ciliophora</taxon>
        <taxon>Intramacronucleata</taxon>
        <taxon>Spirotrichea</taxon>
        <taxon>Hypotrichia</taxon>
        <taxon>Euplotida</taxon>
        <taxon>Euplotidae</taxon>
        <taxon>Moneuplotes</taxon>
    </lineage>
</organism>
<dbReference type="GO" id="GO:0030136">
    <property type="term" value="C:clathrin-coated vesicle"/>
    <property type="evidence" value="ECO:0007669"/>
    <property type="project" value="InterPro"/>
</dbReference>
<dbReference type="SUPFAM" id="SSF89009">
    <property type="entry name" value="GAT-like domain"/>
    <property type="match status" value="1"/>
</dbReference>
<evidence type="ECO:0000256" key="2">
    <source>
        <dbReference type="SAM" id="MobiDB-lite"/>
    </source>
</evidence>
<gene>
    <name evidence="4" type="ORF">ECRASSUSDP1_LOCUS28832</name>
</gene>
<reference evidence="4" key="1">
    <citation type="submission" date="2023-07" db="EMBL/GenBank/DDBJ databases">
        <authorList>
            <consortium name="AG Swart"/>
            <person name="Singh M."/>
            <person name="Singh A."/>
            <person name="Seah K."/>
            <person name="Emmerich C."/>
        </authorList>
    </citation>
    <scope>NUCLEOTIDE SEQUENCE</scope>
    <source>
        <strain evidence="4">DP1</strain>
    </source>
</reference>
<keyword evidence="1" id="KW-1133">Transmembrane helix</keyword>
<dbReference type="InterPro" id="IPR013809">
    <property type="entry name" value="ENTH"/>
</dbReference>
<dbReference type="GO" id="GO:0030276">
    <property type="term" value="F:clathrin binding"/>
    <property type="evidence" value="ECO:0007669"/>
    <property type="project" value="InterPro"/>
</dbReference>